<dbReference type="Proteomes" id="UP000828390">
    <property type="component" value="Unassembled WGS sequence"/>
</dbReference>
<keyword evidence="4" id="KW-1185">Reference proteome</keyword>
<reference evidence="3" key="1">
    <citation type="journal article" date="2019" name="bioRxiv">
        <title>The Genome of the Zebra Mussel, Dreissena polymorpha: A Resource for Invasive Species Research.</title>
        <authorList>
            <person name="McCartney M.A."/>
            <person name="Auch B."/>
            <person name="Kono T."/>
            <person name="Mallez S."/>
            <person name="Zhang Y."/>
            <person name="Obille A."/>
            <person name="Becker A."/>
            <person name="Abrahante J.E."/>
            <person name="Garbe J."/>
            <person name="Badalamenti J.P."/>
            <person name="Herman A."/>
            <person name="Mangelson H."/>
            <person name="Liachko I."/>
            <person name="Sullivan S."/>
            <person name="Sone E.D."/>
            <person name="Koren S."/>
            <person name="Silverstein K.A.T."/>
            <person name="Beckman K.B."/>
            <person name="Gohl D.M."/>
        </authorList>
    </citation>
    <scope>NUCLEOTIDE SEQUENCE</scope>
    <source>
        <strain evidence="3">Duluth1</strain>
        <tissue evidence="3">Whole animal</tissue>
    </source>
</reference>
<evidence type="ECO:0000313" key="4">
    <source>
        <dbReference type="Proteomes" id="UP000828390"/>
    </source>
</evidence>
<accession>A0A9D4C676</accession>
<keyword evidence="2" id="KW-0812">Transmembrane</keyword>
<reference evidence="3" key="2">
    <citation type="submission" date="2020-11" db="EMBL/GenBank/DDBJ databases">
        <authorList>
            <person name="McCartney M.A."/>
            <person name="Auch B."/>
            <person name="Kono T."/>
            <person name="Mallez S."/>
            <person name="Becker A."/>
            <person name="Gohl D.M."/>
            <person name="Silverstein K.A.T."/>
            <person name="Koren S."/>
            <person name="Bechman K.B."/>
            <person name="Herman A."/>
            <person name="Abrahante J.E."/>
            <person name="Garbe J."/>
        </authorList>
    </citation>
    <scope>NUCLEOTIDE SEQUENCE</scope>
    <source>
        <strain evidence="3">Duluth1</strain>
        <tissue evidence="3">Whole animal</tissue>
    </source>
</reference>
<keyword evidence="2" id="KW-0472">Membrane</keyword>
<proteinExistence type="predicted"/>
<name>A0A9D4C676_DREPO</name>
<evidence type="ECO:0000313" key="3">
    <source>
        <dbReference type="EMBL" id="KAH3718193.1"/>
    </source>
</evidence>
<keyword evidence="2" id="KW-1133">Transmembrane helix</keyword>
<protein>
    <submittedName>
        <fullName evidence="3">Uncharacterized protein</fullName>
    </submittedName>
</protein>
<dbReference type="AlphaFoldDB" id="A0A9D4C676"/>
<feature type="transmembrane region" description="Helical" evidence="2">
    <location>
        <begin position="84"/>
        <end position="105"/>
    </location>
</feature>
<gene>
    <name evidence="3" type="ORF">DPMN_060992</name>
</gene>
<dbReference type="EMBL" id="JAIWYP010000013">
    <property type="protein sequence ID" value="KAH3718193.1"/>
    <property type="molecule type" value="Genomic_DNA"/>
</dbReference>
<feature type="transmembrane region" description="Helical" evidence="2">
    <location>
        <begin position="60"/>
        <end position="77"/>
    </location>
</feature>
<feature type="compositionally biased region" description="Polar residues" evidence="1">
    <location>
        <begin position="245"/>
        <end position="260"/>
    </location>
</feature>
<evidence type="ECO:0000256" key="2">
    <source>
        <dbReference type="SAM" id="Phobius"/>
    </source>
</evidence>
<evidence type="ECO:0000256" key="1">
    <source>
        <dbReference type="SAM" id="MobiDB-lite"/>
    </source>
</evidence>
<organism evidence="3 4">
    <name type="scientific">Dreissena polymorpha</name>
    <name type="common">Zebra mussel</name>
    <name type="synonym">Mytilus polymorpha</name>
    <dbReference type="NCBI Taxonomy" id="45954"/>
    <lineage>
        <taxon>Eukaryota</taxon>
        <taxon>Metazoa</taxon>
        <taxon>Spiralia</taxon>
        <taxon>Lophotrochozoa</taxon>
        <taxon>Mollusca</taxon>
        <taxon>Bivalvia</taxon>
        <taxon>Autobranchia</taxon>
        <taxon>Heteroconchia</taxon>
        <taxon>Euheterodonta</taxon>
        <taxon>Imparidentia</taxon>
        <taxon>Neoheterodontei</taxon>
        <taxon>Myida</taxon>
        <taxon>Dreissenoidea</taxon>
        <taxon>Dreissenidae</taxon>
        <taxon>Dreissena</taxon>
    </lineage>
</organism>
<sequence>MYCKFINAFKLDLINSRTIQTVYEIAETAKLLFNAHTDYLNENALIKSVQYWTEQTYEEYYRLAAIILLIALLYICIRAIILLIALLYICIRVNILLIALLYIGIREADIKQTTNGGDSALYLATFGVLSSSQPDISVLEEIIYAVHVPMERCDHNQTECSWGVNPWGRRTIMKDGKRRLFVESSGEAALPKKTAVGSYGGEGGVVDTGPLKRPMQENGGYKHANISTAHEEIELPSEPVPDPTPTTSKSMASTPASNRKTAMKDCDCHQEKLDISRRMLEKKNDIMREICASLKFTAGKTYLDSLLDQTNC</sequence>
<comment type="caution">
    <text evidence="3">The sequence shown here is derived from an EMBL/GenBank/DDBJ whole genome shotgun (WGS) entry which is preliminary data.</text>
</comment>
<feature type="region of interest" description="Disordered" evidence="1">
    <location>
        <begin position="232"/>
        <end position="263"/>
    </location>
</feature>